<protein>
    <submittedName>
        <fullName evidence="5">Molybdate-binding protein</fullName>
    </submittedName>
</protein>
<comment type="similarity">
    <text evidence="1">Belongs to the bacterial solute-binding protein ModA family.</text>
</comment>
<evidence type="ECO:0000256" key="4">
    <source>
        <dbReference type="PIRSR" id="PIRSR004846-1"/>
    </source>
</evidence>
<name>A0A4P2Q0E1_SORCE</name>
<dbReference type="CDD" id="cd13538">
    <property type="entry name" value="PBP2_ModA_like_1"/>
    <property type="match status" value="1"/>
</dbReference>
<dbReference type="InterPro" id="IPR005950">
    <property type="entry name" value="ModA"/>
</dbReference>
<dbReference type="SUPFAM" id="SSF53850">
    <property type="entry name" value="Periplasmic binding protein-like II"/>
    <property type="match status" value="1"/>
</dbReference>
<dbReference type="RefSeq" id="WP_242516198.1">
    <property type="nucleotide sequence ID" value="NZ_CP012670.1"/>
</dbReference>
<evidence type="ECO:0000313" key="5">
    <source>
        <dbReference type="EMBL" id="AUX22356.1"/>
    </source>
</evidence>
<keyword evidence="4" id="KW-0500">Molybdenum</keyword>
<dbReference type="PIRSF" id="PIRSF004846">
    <property type="entry name" value="ModA"/>
    <property type="match status" value="1"/>
</dbReference>
<feature type="binding site" evidence="4">
    <location>
        <position position="230"/>
    </location>
    <ligand>
        <name>molybdate</name>
        <dbReference type="ChEBI" id="CHEBI:36264"/>
    </ligand>
</feature>
<feature type="binding site" evidence="4">
    <location>
        <position position="101"/>
    </location>
    <ligand>
        <name>molybdate</name>
        <dbReference type="ChEBI" id="CHEBI:36264"/>
    </ligand>
</feature>
<dbReference type="PANTHER" id="PTHR30632:SF0">
    <property type="entry name" value="SULFATE-BINDING PROTEIN"/>
    <property type="match status" value="1"/>
</dbReference>
<keyword evidence="3" id="KW-0732">Signal</keyword>
<keyword evidence="2 4" id="KW-0479">Metal-binding</keyword>
<dbReference type="GO" id="GO:0046872">
    <property type="term" value="F:metal ion binding"/>
    <property type="evidence" value="ECO:0007669"/>
    <property type="project" value="UniProtKB-KW"/>
</dbReference>
<reference evidence="5 6" key="1">
    <citation type="submission" date="2015-09" db="EMBL/GenBank/DDBJ databases">
        <title>Sorangium comparison.</title>
        <authorList>
            <person name="Zaburannyi N."/>
            <person name="Bunk B."/>
            <person name="Overmann J."/>
            <person name="Mueller R."/>
        </authorList>
    </citation>
    <scope>NUCLEOTIDE SEQUENCE [LARGE SCALE GENOMIC DNA]</scope>
    <source>
        <strain evidence="5 6">So ceGT47</strain>
    </source>
</reference>
<dbReference type="GO" id="GO:0030973">
    <property type="term" value="F:molybdate ion binding"/>
    <property type="evidence" value="ECO:0007669"/>
    <property type="project" value="TreeGrafter"/>
</dbReference>
<dbReference type="InterPro" id="IPR050682">
    <property type="entry name" value="ModA/WtpA"/>
</dbReference>
<dbReference type="EMBL" id="CP012670">
    <property type="protein sequence ID" value="AUX22356.1"/>
    <property type="molecule type" value="Genomic_DNA"/>
</dbReference>
<evidence type="ECO:0000256" key="1">
    <source>
        <dbReference type="ARBA" id="ARBA00009175"/>
    </source>
</evidence>
<organism evidence="5 6">
    <name type="scientific">Sorangium cellulosum</name>
    <name type="common">Polyangium cellulosum</name>
    <dbReference type="NCBI Taxonomy" id="56"/>
    <lineage>
        <taxon>Bacteria</taxon>
        <taxon>Pseudomonadati</taxon>
        <taxon>Myxococcota</taxon>
        <taxon>Polyangia</taxon>
        <taxon>Polyangiales</taxon>
        <taxon>Polyangiaceae</taxon>
        <taxon>Sorangium</taxon>
    </lineage>
</organism>
<evidence type="ECO:0000256" key="3">
    <source>
        <dbReference type="ARBA" id="ARBA00022729"/>
    </source>
</evidence>
<dbReference type="Proteomes" id="UP000295781">
    <property type="component" value="Chromosome"/>
</dbReference>
<dbReference type="AlphaFoldDB" id="A0A4P2Q0E1"/>
<evidence type="ECO:0000256" key="2">
    <source>
        <dbReference type="ARBA" id="ARBA00022723"/>
    </source>
</evidence>
<sequence>MESAARNRVRALRVATGRVRQSHLGSLDPRRRALMAGLLGLFLSPLAACEGSGAAHAAGEGAEQRLVVFAAASLRESFSRLAEELKESRPAVEISFNFAGSQELRRQIEHGAAADVFASADLRHMDALRRAGKVGDPVIFARNEPVLVVPRGRAPAIRTLADLPRAARIVVGAPEVPIGAYTSQILDRASRNLGADFRARVEARVVSRELNVRQVLAKVVLGEADAGIVYRTDAAAARDRVEVVSLPAEVNVMAEYPIAVVTGARHRELARAWLDLVVSPAGQEILARSGLVSVAGERPGKPE</sequence>
<dbReference type="PANTHER" id="PTHR30632">
    <property type="entry name" value="MOLYBDATE-BINDING PERIPLASMIC PROTEIN"/>
    <property type="match status" value="1"/>
</dbReference>
<dbReference type="Gene3D" id="3.40.190.10">
    <property type="entry name" value="Periplasmic binding protein-like II"/>
    <property type="match status" value="2"/>
</dbReference>
<feature type="binding site" evidence="4">
    <location>
        <position position="73"/>
    </location>
    <ligand>
        <name>molybdate</name>
        <dbReference type="ChEBI" id="CHEBI:36264"/>
    </ligand>
</feature>
<dbReference type="Pfam" id="PF13531">
    <property type="entry name" value="SBP_bac_11"/>
    <property type="match status" value="1"/>
</dbReference>
<feature type="binding site" evidence="4">
    <location>
        <position position="212"/>
    </location>
    <ligand>
        <name>molybdate</name>
        <dbReference type="ChEBI" id="CHEBI:36264"/>
    </ligand>
</feature>
<dbReference type="NCBIfam" id="TIGR01256">
    <property type="entry name" value="modA"/>
    <property type="match status" value="1"/>
</dbReference>
<evidence type="ECO:0000313" key="6">
    <source>
        <dbReference type="Proteomes" id="UP000295781"/>
    </source>
</evidence>
<dbReference type="GO" id="GO:0015689">
    <property type="term" value="P:molybdate ion transport"/>
    <property type="evidence" value="ECO:0007669"/>
    <property type="project" value="InterPro"/>
</dbReference>
<accession>A0A4P2Q0E1</accession>
<gene>
    <name evidence="5" type="ORF">SOCEGT47_028570</name>
</gene>
<proteinExistence type="inferred from homology"/>